<dbReference type="EMBL" id="AUWY01000112">
    <property type="protein sequence ID" value="EQB31031.1"/>
    <property type="molecule type" value="Genomic_DNA"/>
</dbReference>
<proteinExistence type="predicted"/>
<sequence>MEFRSVELIDSSESVDSPAGETVARLLAEALPRYGFQIEGVAPEDWGWRLLVANERFPLWIGCGRYLEYADGHLCFIEPSTRYVRRWFRRIPTETVVERLATALEESISQCGKAQALRWWTDTEIGTT</sequence>
<evidence type="ECO:0000313" key="2">
    <source>
        <dbReference type="Proteomes" id="UP000015523"/>
    </source>
</evidence>
<evidence type="ECO:0000313" key="1">
    <source>
        <dbReference type="EMBL" id="EQB31031.1"/>
    </source>
</evidence>
<gene>
    <name evidence="1" type="ORF">M529_17090</name>
</gene>
<keyword evidence="2" id="KW-1185">Reference proteome</keyword>
<dbReference type="PATRIC" id="fig|1346791.3.peg.3296"/>
<accession>T0IZ68</accession>
<comment type="caution">
    <text evidence="1">The sequence shown here is derived from an EMBL/GenBank/DDBJ whole genome shotgun (WGS) entry which is preliminary data.</text>
</comment>
<protein>
    <submittedName>
        <fullName evidence="1">Uncharacterized protein</fullName>
    </submittedName>
</protein>
<name>T0IZ68_9SPHN</name>
<reference evidence="1 2" key="1">
    <citation type="journal article" date="2013" name="Genome Announc.">
        <title>Draft Genome Sequence of Sphingobium ummariense Strain RL-3, a Hexachlorocyclohexane-Degrading Bacterium.</title>
        <authorList>
            <person name="Kohli P."/>
            <person name="Dua A."/>
            <person name="Sangwan N."/>
            <person name="Oldach P."/>
            <person name="Khurana J.P."/>
            <person name="Lal R."/>
        </authorList>
    </citation>
    <scope>NUCLEOTIDE SEQUENCE [LARGE SCALE GENOMIC DNA]</scope>
    <source>
        <strain evidence="1 2">RL-3</strain>
    </source>
</reference>
<dbReference type="AlphaFoldDB" id="T0IZ68"/>
<dbReference type="STRING" id="1346791.M529_17090"/>
<organism evidence="1 2">
    <name type="scientific">Sphingobium ummariense RL-3</name>
    <dbReference type="NCBI Taxonomy" id="1346791"/>
    <lineage>
        <taxon>Bacteria</taxon>
        <taxon>Pseudomonadati</taxon>
        <taxon>Pseudomonadota</taxon>
        <taxon>Alphaproteobacteria</taxon>
        <taxon>Sphingomonadales</taxon>
        <taxon>Sphingomonadaceae</taxon>
        <taxon>Sphingobium</taxon>
    </lineage>
</organism>
<dbReference type="Proteomes" id="UP000015523">
    <property type="component" value="Unassembled WGS sequence"/>
</dbReference>